<evidence type="ECO:0000256" key="2">
    <source>
        <dbReference type="ARBA" id="ARBA00001947"/>
    </source>
</evidence>
<evidence type="ECO:0000313" key="14">
    <source>
        <dbReference type="Proteomes" id="UP000271678"/>
    </source>
</evidence>
<dbReference type="EMBL" id="RJJQ01000030">
    <property type="protein sequence ID" value="RNI17295.1"/>
    <property type="molecule type" value="Genomic_DNA"/>
</dbReference>
<dbReference type="InterPro" id="IPR050072">
    <property type="entry name" value="Peptidase_M20A"/>
</dbReference>
<gene>
    <name evidence="13" type="ORF">EFY87_19435</name>
</gene>
<dbReference type="PROSITE" id="PS00758">
    <property type="entry name" value="ARGE_DAPE_CPG2_1"/>
    <property type="match status" value="1"/>
</dbReference>
<dbReference type="PANTHER" id="PTHR43808:SF25">
    <property type="entry name" value="PEPTIDASE M20 DIMERISATION DOMAIN-CONTAINING PROTEIN"/>
    <property type="match status" value="1"/>
</dbReference>
<comment type="cofactor">
    <cofactor evidence="2">
        <name>Zn(2+)</name>
        <dbReference type="ChEBI" id="CHEBI:29105"/>
    </cofactor>
</comment>
<evidence type="ECO:0000256" key="8">
    <source>
        <dbReference type="ARBA" id="ARBA00022801"/>
    </source>
</evidence>
<name>A0A3M9LWI9_9MICO</name>
<evidence type="ECO:0000256" key="11">
    <source>
        <dbReference type="ARBA" id="ARBA00051301"/>
    </source>
</evidence>
<dbReference type="InterPro" id="IPR010182">
    <property type="entry name" value="ArgE/DapE"/>
</dbReference>
<comment type="similarity">
    <text evidence="4">Belongs to the peptidase M20A family.</text>
</comment>
<dbReference type="GO" id="GO:0009089">
    <property type="term" value="P:lysine biosynthetic process via diaminopimelate"/>
    <property type="evidence" value="ECO:0007669"/>
    <property type="project" value="UniProtKB-UniPathway"/>
</dbReference>
<evidence type="ECO:0000313" key="13">
    <source>
        <dbReference type="EMBL" id="RNI17295.1"/>
    </source>
</evidence>
<dbReference type="SUPFAM" id="SSF55031">
    <property type="entry name" value="Bacterial exopeptidase dimerisation domain"/>
    <property type="match status" value="1"/>
</dbReference>
<keyword evidence="8" id="KW-0378">Hydrolase</keyword>
<dbReference type="OrthoDB" id="7055905at2"/>
<keyword evidence="14" id="KW-1185">Reference proteome</keyword>
<proteinExistence type="inferred from homology"/>
<evidence type="ECO:0000256" key="10">
    <source>
        <dbReference type="ARBA" id="ARBA00023285"/>
    </source>
</evidence>
<dbReference type="EC" id="3.5.1.18" evidence="5"/>
<dbReference type="AlphaFoldDB" id="A0A3M9LWI9"/>
<dbReference type="InterPro" id="IPR011650">
    <property type="entry name" value="Peptidase_M20_dimer"/>
</dbReference>
<evidence type="ECO:0000256" key="6">
    <source>
        <dbReference type="ARBA" id="ARBA00016853"/>
    </source>
</evidence>
<accession>A0A3M9LWI9</accession>
<dbReference type="UniPathway" id="UPA00034">
    <property type="reaction ID" value="UER00021"/>
</dbReference>
<sequence>MPELTADERALLDLVDDEEIVADLRELVAIPSVGGSAGEVAAQRWCAAWLRALGLDVDEWDIDLAELTADAGFPGAEVARTEAVGVVGVLPSSGGAVDDPALALCGHTDVVPPGNLDAWTGDPFELRIRAGVGYGRGVCDMKAGLVVAIAAVRAVGRSGLHRQRPLAVHCVSGEEDGGLGAFALLRRGHRAQACVIAEPTAGDVIPANAGSLTFRLEVPGRATHGSLRWQGVSAVEKFGVVHAALRDLEKSRNAQVPREFAHLEFPWPLSVGMLRAGDWASTVPDLLVAEGRYGVRPGETIEAAQQHFEDAIGEAAQRDPWLRDHPVRISWPGGRFASGQLPEGHPLLGQVGAAVESVGGWAPRVVGAPYGSDLRLYAAAGVPTLQYGPGRIEHAHAVDECVELADVFTAARVYALLAARACAEVTGR</sequence>
<dbReference type="PANTHER" id="PTHR43808">
    <property type="entry name" value="ACETYLORNITHINE DEACETYLASE"/>
    <property type="match status" value="1"/>
</dbReference>
<dbReference type="Gene3D" id="3.40.630.10">
    <property type="entry name" value="Zn peptidases"/>
    <property type="match status" value="1"/>
</dbReference>
<dbReference type="RefSeq" id="WP_123273136.1">
    <property type="nucleotide sequence ID" value="NZ_RJJQ01000030.1"/>
</dbReference>
<evidence type="ECO:0000259" key="12">
    <source>
        <dbReference type="Pfam" id="PF07687"/>
    </source>
</evidence>
<comment type="catalytic activity">
    <reaction evidence="11">
        <text>N-succinyl-(2S,6S)-2,6-diaminopimelate + H2O = (2S,6S)-2,6-diaminopimelate + succinate</text>
        <dbReference type="Rhea" id="RHEA:22608"/>
        <dbReference type="ChEBI" id="CHEBI:15377"/>
        <dbReference type="ChEBI" id="CHEBI:30031"/>
        <dbReference type="ChEBI" id="CHEBI:57609"/>
        <dbReference type="ChEBI" id="CHEBI:58087"/>
        <dbReference type="EC" id="3.5.1.18"/>
    </reaction>
</comment>
<organism evidence="13 14">
    <name type="scientific">Flexivirga caeni</name>
    <dbReference type="NCBI Taxonomy" id="2294115"/>
    <lineage>
        <taxon>Bacteria</taxon>
        <taxon>Bacillati</taxon>
        <taxon>Actinomycetota</taxon>
        <taxon>Actinomycetes</taxon>
        <taxon>Micrococcales</taxon>
        <taxon>Dermacoccaceae</taxon>
        <taxon>Flexivirga</taxon>
    </lineage>
</organism>
<evidence type="ECO:0000256" key="3">
    <source>
        <dbReference type="ARBA" id="ARBA00005130"/>
    </source>
</evidence>
<keyword evidence="9" id="KW-0862">Zinc</keyword>
<evidence type="ECO:0000256" key="1">
    <source>
        <dbReference type="ARBA" id="ARBA00001941"/>
    </source>
</evidence>
<dbReference type="InterPro" id="IPR036264">
    <property type="entry name" value="Bact_exopeptidase_dim_dom"/>
</dbReference>
<dbReference type="Proteomes" id="UP000271678">
    <property type="component" value="Unassembled WGS sequence"/>
</dbReference>
<protein>
    <recommendedName>
        <fullName evidence="6">Probable succinyl-diaminopimelate desuccinylase</fullName>
        <ecNumber evidence="5">3.5.1.18</ecNumber>
    </recommendedName>
</protein>
<comment type="cofactor">
    <cofactor evidence="1">
        <name>Co(2+)</name>
        <dbReference type="ChEBI" id="CHEBI:48828"/>
    </cofactor>
</comment>
<dbReference type="NCBIfam" id="TIGR01910">
    <property type="entry name" value="DapE-ArgE"/>
    <property type="match status" value="1"/>
</dbReference>
<keyword evidence="10" id="KW-0170">Cobalt</keyword>
<comment type="caution">
    <text evidence="13">The sequence shown here is derived from an EMBL/GenBank/DDBJ whole genome shotgun (WGS) entry which is preliminary data.</text>
</comment>
<dbReference type="GO" id="GO:0009014">
    <property type="term" value="F:succinyl-diaminopimelate desuccinylase activity"/>
    <property type="evidence" value="ECO:0007669"/>
    <property type="project" value="UniProtKB-EC"/>
</dbReference>
<evidence type="ECO:0000256" key="9">
    <source>
        <dbReference type="ARBA" id="ARBA00022833"/>
    </source>
</evidence>
<dbReference type="InterPro" id="IPR001261">
    <property type="entry name" value="ArgE/DapE_CS"/>
</dbReference>
<comment type="pathway">
    <text evidence="3">Amino-acid biosynthesis; L-lysine biosynthesis via DAP pathway; LL-2,6-diaminopimelate from (S)-tetrahydrodipicolinate (succinylase route): step 3/3.</text>
</comment>
<dbReference type="InterPro" id="IPR002933">
    <property type="entry name" value="Peptidase_M20"/>
</dbReference>
<keyword evidence="7" id="KW-0479">Metal-binding</keyword>
<dbReference type="GO" id="GO:0046872">
    <property type="term" value="F:metal ion binding"/>
    <property type="evidence" value="ECO:0007669"/>
    <property type="project" value="UniProtKB-KW"/>
</dbReference>
<dbReference type="Gene3D" id="3.30.70.360">
    <property type="match status" value="1"/>
</dbReference>
<dbReference type="Pfam" id="PF01546">
    <property type="entry name" value="Peptidase_M20"/>
    <property type="match status" value="1"/>
</dbReference>
<dbReference type="SUPFAM" id="SSF53187">
    <property type="entry name" value="Zn-dependent exopeptidases"/>
    <property type="match status" value="1"/>
</dbReference>
<dbReference type="Pfam" id="PF07687">
    <property type="entry name" value="M20_dimer"/>
    <property type="match status" value="1"/>
</dbReference>
<evidence type="ECO:0000256" key="7">
    <source>
        <dbReference type="ARBA" id="ARBA00022723"/>
    </source>
</evidence>
<feature type="domain" description="Peptidase M20 dimerisation" evidence="12">
    <location>
        <begin position="208"/>
        <end position="318"/>
    </location>
</feature>
<evidence type="ECO:0000256" key="5">
    <source>
        <dbReference type="ARBA" id="ARBA00011921"/>
    </source>
</evidence>
<reference evidence="13 14" key="1">
    <citation type="submission" date="2018-11" db="EMBL/GenBank/DDBJ databases">
        <title>Draft genome of Simplicispira Flexivirga sp. BO-16.</title>
        <authorList>
            <person name="Im W.T."/>
        </authorList>
    </citation>
    <scope>NUCLEOTIDE SEQUENCE [LARGE SCALE GENOMIC DNA]</scope>
    <source>
        <strain evidence="13 14">BO-16</strain>
    </source>
</reference>
<evidence type="ECO:0000256" key="4">
    <source>
        <dbReference type="ARBA" id="ARBA00006247"/>
    </source>
</evidence>